<keyword evidence="6 11" id="KW-0732">Signal</keyword>
<evidence type="ECO:0000256" key="1">
    <source>
        <dbReference type="ARBA" id="ARBA00004571"/>
    </source>
</evidence>
<dbReference type="GO" id="GO:0006811">
    <property type="term" value="P:monoatomic ion transport"/>
    <property type="evidence" value="ECO:0007669"/>
    <property type="project" value="UniProtKB-KW"/>
</dbReference>
<evidence type="ECO:0000256" key="7">
    <source>
        <dbReference type="ARBA" id="ARBA00023065"/>
    </source>
</evidence>
<keyword evidence="7" id="KW-0406">Ion transport</keyword>
<dbReference type="PANTHER" id="PTHR34501">
    <property type="entry name" value="PROTEIN YDDL-RELATED"/>
    <property type="match status" value="1"/>
</dbReference>
<dbReference type="InterPro" id="IPR023614">
    <property type="entry name" value="Porin_dom_sf"/>
</dbReference>
<comment type="subcellular location">
    <subcellularLocation>
        <location evidence="1">Cell outer membrane</location>
        <topology evidence="1">Multi-pass membrane protein</topology>
    </subcellularLocation>
</comment>
<proteinExistence type="predicted"/>
<evidence type="ECO:0000256" key="6">
    <source>
        <dbReference type="ARBA" id="ARBA00022729"/>
    </source>
</evidence>
<protein>
    <submittedName>
        <fullName evidence="13">Porin</fullName>
    </submittedName>
</protein>
<dbReference type="Pfam" id="PF13609">
    <property type="entry name" value="Porin_4"/>
    <property type="match status" value="1"/>
</dbReference>
<accession>A0A7L9U0L5</accession>
<dbReference type="GO" id="GO:0009279">
    <property type="term" value="C:cell outer membrane"/>
    <property type="evidence" value="ECO:0007669"/>
    <property type="project" value="UniProtKB-SubCell"/>
</dbReference>
<keyword evidence="8" id="KW-0626">Porin</keyword>
<organism evidence="13 14">
    <name type="scientific">Massilia litorea</name>
    <dbReference type="NCBI Taxonomy" id="2769491"/>
    <lineage>
        <taxon>Bacteria</taxon>
        <taxon>Pseudomonadati</taxon>
        <taxon>Pseudomonadota</taxon>
        <taxon>Betaproteobacteria</taxon>
        <taxon>Burkholderiales</taxon>
        <taxon>Oxalobacteraceae</taxon>
        <taxon>Telluria group</taxon>
        <taxon>Massilia</taxon>
    </lineage>
</organism>
<comment type="subunit">
    <text evidence="2">Homotrimer.</text>
</comment>
<feature type="chain" id="PRO_5032989821" evidence="11">
    <location>
        <begin position="20"/>
        <end position="375"/>
    </location>
</feature>
<dbReference type="CDD" id="cd00342">
    <property type="entry name" value="gram_neg_porins"/>
    <property type="match status" value="1"/>
</dbReference>
<dbReference type="Gene3D" id="2.40.160.10">
    <property type="entry name" value="Porin"/>
    <property type="match status" value="1"/>
</dbReference>
<evidence type="ECO:0000256" key="11">
    <source>
        <dbReference type="SAM" id="SignalP"/>
    </source>
</evidence>
<gene>
    <name evidence="13" type="ORF">LPB04_16505</name>
</gene>
<dbReference type="InterPro" id="IPR033900">
    <property type="entry name" value="Gram_neg_porin_domain"/>
</dbReference>
<dbReference type="GO" id="GO:0015288">
    <property type="term" value="F:porin activity"/>
    <property type="evidence" value="ECO:0007669"/>
    <property type="project" value="UniProtKB-KW"/>
</dbReference>
<reference evidence="13 14" key="1">
    <citation type="submission" date="2020-10" db="EMBL/GenBank/DDBJ databases">
        <title>Genome sequencing of Massilia sp. LPB0304.</title>
        <authorList>
            <person name="Kim J."/>
        </authorList>
    </citation>
    <scope>NUCLEOTIDE SEQUENCE [LARGE SCALE GENOMIC DNA]</scope>
    <source>
        <strain evidence="13 14">LPB0304</strain>
    </source>
</reference>
<evidence type="ECO:0000256" key="8">
    <source>
        <dbReference type="ARBA" id="ARBA00023114"/>
    </source>
</evidence>
<evidence type="ECO:0000256" key="9">
    <source>
        <dbReference type="ARBA" id="ARBA00023136"/>
    </source>
</evidence>
<dbReference type="InterPro" id="IPR050298">
    <property type="entry name" value="Gram-neg_bact_OMP"/>
</dbReference>
<dbReference type="PANTHER" id="PTHR34501:SF9">
    <property type="entry name" value="MAJOR OUTER MEMBRANE PROTEIN P.IA"/>
    <property type="match status" value="1"/>
</dbReference>
<evidence type="ECO:0000256" key="5">
    <source>
        <dbReference type="ARBA" id="ARBA00022692"/>
    </source>
</evidence>
<evidence type="ECO:0000256" key="2">
    <source>
        <dbReference type="ARBA" id="ARBA00011233"/>
    </source>
</evidence>
<evidence type="ECO:0000256" key="3">
    <source>
        <dbReference type="ARBA" id="ARBA00022448"/>
    </source>
</evidence>
<keyword evidence="3" id="KW-0813">Transport</keyword>
<keyword evidence="4" id="KW-1134">Transmembrane beta strand</keyword>
<dbReference type="RefSeq" id="WP_193685597.1">
    <property type="nucleotide sequence ID" value="NZ_CP062941.1"/>
</dbReference>
<evidence type="ECO:0000313" key="14">
    <source>
        <dbReference type="Proteomes" id="UP000593875"/>
    </source>
</evidence>
<evidence type="ECO:0000256" key="4">
    <source>
        <dbReference type="ARBA" id="ARBA00022452"/>
    </source>
</evidence>
<dbReference type="Proteomes" id="UP000593875">
    <property type="component" value="Chromosome"/>
</dbReference>
<dbReference type="KEGG" id="mlir:LPB04_16505"/>
<evidence type="ECO:0000259" key="12">
    <source>
        <dbReference type="Pfam" id="PF13609"/>
    </source>
</evidence>
<dbReference type="AlphaFoldDB" id="A0A7L9U0L5"/>
<sequence>MKKTAIALAILGTIGAAQAQTSVSMYGIVDVSMRHETDAQAGRARTAEVSGMMNTSRWGFRGSEDLGGDLKAHFQLEGGFNPDTGAQSEGLSLFDRRAIVGLSGKWGRIDIGRTPTFGWDYTPVYDPLGGALATPTPTSRASGRASLLVNGFMFVTNNPYNSSKLRDNSIKYVYTASNGLLGAVAYNVGEVAGDSSKRSGRQAAIGYMKGDINAIAAYDLLHDANNLEQKVVTVGGNYRFARAWKATLGYAALTADAGFAPSSTVVTGAIANYTSTFGVAAGGEIKVATGAAGLEYALTPALSLTGALYRTRVTGTGIPDNDYDTYALFARYAFSKRTSLYGALDHERTSGNGSTATVSGKRANSALTMGIQTRF</sequence>
<dbReference type="GO" id="GO:0046930">
    <property type="term" value="C:pore complex"/>
    <property type="evidence" value="ECO:0007669"/>
    <property type="project" value="UniProtKB-KW"/>
</dbReference>
<feature type="domain" description="Porin" evidence="12">
    <location>
        <begin position="8"/>
        <end position="351"/>
    </location>
</feature>
<keyword evidence="9" id="KW-0472">Membrane</keyword>
<keyword evidence="10" id="KW-0998">Cell outer membrane</keyword>
<keyword evidence="5" id="KW-0812">Transmembrane</keyword>
<feature type="signal peptide" evidence="11">
    <location>
        <begin position="1"/>
        <end position="19"/>
    </location>
</feature>
<dbReference type="EMBL" id="CP062941">
    <property type="protein sequence ID" value="QOL48554.1"/>
    <property type="molecule type" value="Genomic_DNA"/>
</dbReference>
<name>A0A7L9U0L5_9BURK</name>
<dbReference type="SUPFAM" id="SSF56935">
    <property type="entry name" value="Porins"/>
    <property type="match status" value="1"/>
</dbReference>
<keyword evidence="14" id="KW-1185">Reference proteome</keyword>
<evidence type="ECO:0000256" key="10">
    <source>
        <dbReference type="ARBA" id="ARBA00023237"/>
    </source>
</evidence>
<evidence type="ECO:0000313" key="13">
    <source>
        <dbReference type="EMBL" id="QOL48554.1"/>
    </source>
</evidence>